<keyword evidence="3" id="KW-1185">Reference proteome</keyword>
<name>A0ABD0QR17_CIRMR</name>
<evidence type="ECO:0000256" key="1">
    <source>
        <dbReference type="SAM" id="MobiDB-lite"/>
    </source>
</evidence>
<protein>
    <submittedName>
        <fullName evidence="2">Uncharacterized protein</fullName>
    </submittedName>
</protein>
<gene>
    <name evidence="2" type="ORF">M9458_015399</name>
</gene>
<dbReference type="EMBL" id="JAMKFB020000007">
    <property type="protein sequence ID" value="KAL0188300.1"/>
    <property type="molecule type" value="Genomic_DNA"/>
</dbReference>
<proteinExistence type="predicted"/>
<organism evidence="2 3">
    <name type="scientific">Cirrhinus mrigala</name>
    <name type="common">Mrigala</name>
    <dbReference type="NCBI Taxonomy" id="683832"/>
    <lineage>
        <taxon>Eukaryota</taxon>
        <taxon>Metazoa</taxon>
        <taxon>Chordata</taxon>
        <taxon>Craniata</taxon>
        <taxon>Vertebrata</taxon>
        <taxon>Euteleostomi</taxon>
        <taxon>Actinopterygii</taxon>
        <taxon>Neopterygii</taxon>
        <taxon>Teleostei</taxon>
        <taxon>Ostariophysi</taxon>
        <taxon>Cypriniformes</taxon>
        <taxon>Cyprinidae</taxon>
        <taxon>Labeoninae</taxon>
        <taxon>Labeonini</taxon>
        <taxon>Cirrhinus</taxon>
    </lineage>
</organism>
<accession>A0ABD0QR17</accession>
<reference evidence="2 3" key="1">
    <citation type="submission" date="2024-05" db="EMBL/GenBank/DDBJ databases">
        <title>Genome sequencing and assembly of Indian major carp, Cirrhinus mrigala (Hamilton, 1822).</title>
        <authorList>
            <person name="Mohindra V."/>
            <person name="Chowdhury L.M."/>
            <person name="Lal K."/>
            <person name="Jena J.K."/>
        </authorList>
    </citation>
    <scope>NUCLEOTIDE SEQUENCE [LARGE SCALE GENOMIC DNA]</scope>
    <source>
        <strain evidence="2">CM1030</strain>
        <tissue evidence="2">Blood</tissue>
    </source>
</reference>
<dbReference type="Proteomes" id="UP001529510">
    <property type="component" value="Unassembled WGS sequence"/>
</dbReference>
<feature type="non-terminal residue" evidence="2">
    <location>
        <position position="52"/>
    </location>
</feature>
<comment type="caution">
    <text evidence="2">The sequence shown here is derived from an EMBL/GenBank/DDBJ whole genome shotgun (WGS) entry which is preliminary data.</text>
</comment>
<feature type="non-terminal residue" evidence="2">
    <location>
        <position position="1"/>
    </location>
</feature>
<sequence>PRSVGSHGRMHWGPSCSQSRAQEGRGRHRLSTVIQPLRQSAGEVVDLTVDED</sequence>
<evidence type="ECO:0000313" key="2">
    <source>
        <dbReference type="EMBL" id="KAL0188300.1"/>
    </source>
</evidence>
<evidence type="ECO:0000313" key="3">
    <source>
        <dbReference type="Proteomes" id="UP001529510"/>
    </source>
</evidence>
<dbReference type="AlphaFoldDB" id="A0ABD0QR17"/>
<feature type="region of interest" description="Disordered" evidence="1">
    <location>
        <begin position="1"/>
        <end position="29"/>
    </location>
</feature>